<dbReference type="InterPro" id="IPR057670">
    <property type="entry name" value="SH3_retrovirus"/>
</dbReference>
<accession>A0ABQ5GXT0</accession>
<dbReference type="InterPro" id="IPR039537">
    <property type="entry name" value="Retrotran_Ty1/copia-like"/>
</dbReference>
<gene>
    <name evidence="2" type="ORF">Tco_1054139</name>
</gene>
<organism evidence="2 3">
    <name type="scientific">Tanacetum coccineum</name>
    <dbReference type="NCBI Taxonomy" id="301880"/>
    <lineage>
        <taxon>Eukaryota</taxon>
        <taxon>Viridiplantae</taxon>
        <taxon>Streptophyta</taxon>
        <taxon>Embryophyta</taxon>
        <taxon>Tracheophyta</taxon>
        <taxon>Spermatophyta</taxon>
        <taxon>Magnoliopsida</taxon>
        <taxon>eudicotyledons</taxon>
        <taxon>Gunneridae</taxon>
        <taxon>Pentapetalae</taxon>
        <taxon>asterids</taxon>
        <taxon>campanulids</taxon>
        <taxon>Asterales</taxon>
        <taxon>Asteraceae</taxon>
        <taxon>Asteroideae</taxon>
        <taxon>Anthemideae</taxon>
        <taxon>Anthemidinae</taxon>
        <taxon>Tanacetum</taxon>
    </lineage>
</organism>
<evidence type="ECO:0000259" key="1">
    <source>
        <dbReference type="Pfam" id="PF25597"/>
    </source>
</evidence>
<name>A0ABQ5GXT0_9ASTR</name>
<evidence type="ECO:0000313" key="2">
    <source>
        <dbReference type="EMBL" id="GJT79797.1"/>
    </source>
</evidence>
<dbReference type="PANTHER" id="PTHR42648:SF32">
    <property type="entry name" value="RIBONUCLEASE H-LIKE DOMAIN, GAG-PRE-INTEGRASE DOMAIN PROTEIN-RELATED"/>
    <property type="match status" value="1"/>
</dbReference>
<reference evidence="2" key="2">
    <citation type="submission" date="2022-01" db="EMBL/GenBank/DDBJ databases">
        <authorList>
            <person name="Yamashiro T."/>
            <person name="Shiraishi A."/>
            <person name="Satake H."/>
            <person name="Nakayama K."/>
        </authorList>
    </citation>
    <scope>NUCLEOTIDE SEQUENCE</scope>
</reference>
<reference evidence="2" key="1">
    <citation type="journal article" date="2022" name="Int. J. Mol. Sci.">
        <title>Draft Genome of Tanacetum Coccineum: Genomic Comparison of Closely Related Tanacetum-Family Plants.</title>
        <authorList>
            <person name="Yamashiro T."/>
            <person name="Shiraishi A."/>
            <person name="Nakayama K."/>
            <person name="Satake H."/>
        </authorList>
    </citation>
    <scope>NUCLEOTIDE SEQUENCE</scope>
</reference>
<dbReference type="PANTHER" id="PTHR42648">
    <property type="entry name" value="TRANSPOSASE, PUTATIVE-RELATED"/>
    <property type="match status" value="1"/>
</dbReference>
<dbReference type="Proteomes" id="UP001151760">
    <property type="component" value="Unassembled WGS sequence"/>
</dbReference>
<dbReference type="EMBL" id="BQNB010018932">
    <property type="protein sequence ID" value="GJT79797.1"/>
    <property type="molecule type" value="Genomic_DNA"/>
</dbReference>
<keyword evidence="3" id="KW-1185">Reference proteome</keyword>
<comment type="caution">
    <text evidence="2">The sequence shown here is derived from an EMBL/GenBank/DDBJ whole genome shotgun (WGS) entry which is preliminary data.</text>
</comment>
<proteinExistence type="predicted"/>
<feature type="domain" description="Retroviral polymerase SH3-like" evidence="1">
    <location>
        <begin position="91"/>
        <end position="127"/>
    </location>
</feature>
<evidence type="ECO:0000313" key="3">
    <source>
        <dbReference type="Proteomes" id="UP001151760"/>
    </source>
</evidence>
<dbReference type="Pfam" id="PF25597">
    <property type="entry name" value="SH3_retrovirus"/>
    <property type="match status" value="1"/>
</dbReference>
<sequence length="259" mass="30237">MDKPCSSCEKEKHHRATFKSKQVSSIKKCLHLLHMDLFRPVNPRSTNYEKYTLVIVDEYSRSTIVKRHLKTPYEIFHGRIPNIDFLHVFGCPVYIHNHKDYLGKFDEKADDGYFLGYLLVSKTYHITFDESTDAIKFTKPSDDNITIAKAERYPPDEYLHPYEPSQRYQVNSNDVSFIEPYERLEHVVIETDGNPGVGMLTKAMSKELNFLSVEEPKKVSEALKHPGWVDAMQQELNQFSRNKVWILVPAPYGKNHNWL</sequence>
<protein>
    <submittedName>
        <fullName evidence="2">Retrovirus-related pol polyprotein from transposon TNT 1-94</fullName>
    </submittedName>
</protein>